<dbReference type="InParanoid" id="I0K1I7"/>
<dbReference type="Proteomes" id="UP000004837">
    <property type="component" value="Unassembled WGS sequence"/>
</dbReference>
<dbReference type="EMBL" id="CAHT01000109">
    <property type="protein sequence ID" value="CCG93356.1"/>
    <property type="molecule type" value="Genomic_DNA"/>
</dbReference>
<name>I0K1I7_METFB</name>
<sequence length="60" mass="7152">MVFVPQYRCGMFPKEILEELRKFMNFVSQDFESEWLECDGEKTSGPFWGSIHPKGLYPCW</sequence>
<gene>
    <name evidence="1" type="ORF">MFUM_990001</name>
</gene>
<accession>I0K1I7</accession>
<evidence type="ECO:0000313" key="1">
    <source>
        <dbReference type="EMBL" id="CCG93356.1"/>
    </source>
</evidence>
<protein>
    <submittedName>
        <fullName evidence="1">Uncharacterized protein</fullName>
    </submittedName>
</protein>
<reference evidence="1 2" key="1">
    <citation type="journal article" date="2012" name="J. Bacteriol.">
        <title>Draft Genome Sequence of the Volcano-Inhabiting Thermoacidophilic Methanotroph Methylacidiphilum fumariolicum Strain SolV.</title>
        <authorList>
            <person name="Khadem A.F."/>
            <person name="Wieczorek A.S."/>
            <person name="Pol A."/>
            <person name="Vuilleumier S."/>
            <person name="Harhangi H.R."/>
            <person name="Dunfield P.F."/>
            <person name="Kalyuzhnaya M.G."/>
            <person name="Murrell J.C."/>
            <person name="Francoijs K.-J."/>
            <person name="Stunnenberg H.G."/>
            <person name="Stein L.Y."/>
            <person name="DiSpirito A.A."/>
            <person name="Semrau J.D."/>
            <person name="Lajus A."/>
            <person name="Medigue C."/>
            <person name="Klotz M.G."/>
            <person name="Jetten M.S.M."/>
            <person name="Op den Camp H.J.M."/>
        </authorList>
    </citation>
    <scope>NUCLEOTIDE SEQUENCE [LARGE SCALE GENOMIC DNA]</scope>
    <source>
        <strain evidence="1 2">SolV</strain>
    </source>
</reference>
<evidence type="ECO:0000313" key="2">
    <source>
        <dbReference type="Proteomes" id="UP000004837"/>
    </source>
</evidence>
<proteinExistence type="predicted"/>
<comment type="caution">
    <text evidence="1">The sequence shown here is derived from an EMBL/GenBank/DDBJ whole genome shotgun (WGS) entry which is preliminary data.</text>
</comment>
<organism evidence="1 2">
    <name type="scientific">Methylacidiphilum fumariolicum (strain SolV)</name>
    <dbReference type="NCBI Taxonomy" id="1156937"/>
    <lineage>
        <taxon>Bacteria</taxon>
        <taxon>Pseudomonadati</taxon>
        <taxon>Verrucomicrobiota</taxon>
        <taxon>Methylacidiphilae</taxon>
        <taxon>Methylacidiphilales</taxon>
        <taxon>Methylacidiphilaceae</taxon>
        <taxon>Methylacidiphilum (ex Ratnadevi et al. 2023)</taxon>
    </lineage>
</organism>
<dbReference type="AlphaFoldDB" id="I0K1I7"/>